<keyword evidence="6" id="KW-0347">Helicase</keyword>
<evidence type="ECO:0000256" key="10">
    <source>
        <dbReference type="ARBA" id="ARBA00044969"/>
    </source>
</evidence>
<dbReference type="EC" id="5.6.2.3" evidence="10"/>
<evidence type="ECO:0000256" key="1">
    <source>
        <dbReference type="ARBA" id="ARBA00008428"/>
    </source>
</evidence>
<keyword evidence="5" id="KW-0378">Hydrolase</keyword>
<dbReference type="GO" id="GO:0003677">
    <property type="term" value="F:DNA binding"/>
    <property type="evidence" value="ECO:0007669"/>
    <property type="project" value="UniProtKB-KW"/>
</dbReference>
<comment type="caution">
    <text evidence="13">The sequence shown here is derived from an EMBL/GenBank/DDBJ whole genome shotgun (WGS) entry which is preliminary data.</text>
</comment>
<dbReference type="GO" id="GO:0006269">
    <property type="term" value="P:DNA replication, synthesis of primer"/>
    <property type="evidence" value="ECO:0007669"/>
    <property type="project" value="UniProtKB-KW"/>
</dbReference>
<dbReference type="Gene3D" id="3.40.50.300">
    <property type="entry name" value="P-loop containing nucleotide triphosphate hydrolases"/>
    <property type="match status" value="1"/>
</dbReference>
<name>A0AAW5QWN5_9HYPH</name>
<keyword evidence="2" id="KW-0639">Primosome</keyword>
<keyword evidence="7" id="KW-0067">ATP-binding</keyword>
<comment type="similarity">
    <text evidence="1">Belongs to the helicase family. DnaB subfamily.</text>
</comment>
<feature type="domain" description="SF4 helicase" evidence="12">
    <location>
        <begin position="183"/>
        <end position="480"/>
    </location>
</feature>
<dbReference type="GO" id="GO:0005524">
    <property type="term" value="F:ATP binding"/>
    <property type="evidence" value="ECO:0007669"/>
    <property type="project" value="UniProtKB-KW"/>
</dbReference>
<dbReference type="Pfam" id="PF03796">
    <property type="entry name" value="DnaB_C"/>
    <property type="match status" value="1"/>
</dbReference>
<proteinExistence type="inferred from homology"/>
<evidence type="ECO:0000256" key="7">
    <source>
        <dbReference type="ARBA" id="ARBA00022840"/>
    </source>
</evidence>
<dbReference type="InterPro" id="IPR007694">
    <property type="entry name" value="DNA_helicase_DnaB-like_C"/>
</dbReference>
<dbReference type="InterPro" id="IPR016136">
    <property type="entry name" value="DNA_helicase_N/primase_C"/>
</dbReference>
<dbReference type="InterPro" id="IPR007693">
    <property type="entry name" value="DNA_helicase_DnaB-like_N"/>
</dbReference>
<dbReference type="InterPro" id="IPR036185">
    <property type="entry name" value="DNA_heli_DnaB-like_N_sf"/>
</dbReference>
<dbReference type="Proteomes" id="UP001320898">
    <property type="component" value="Unassembled WGS sequence"/>
</dbReference>
<evidence type="ECO:0000256" key="6">
    <source>
        <dbReference type="ARBA" id="ARBA00022806"/>
    </source>
</evidence>
<evidence type="ECO:0000256" key="3">
    <source>
        <dbReference type="ARBA" id="ARBA00022705"/>
    </source>
</evidence>
<dbReference type="SUPFAM" id="SSF48024">
    <property type="entry name" value="N-terminal domain of DnaB helicase"/>
    <property type="match status" value="1"/>
</dbReference>
<keyword evidence="14" id="KW-1185">Reference proteome</keyword>
<evidence type="ECO:0000256" key="2">
    <source>
        <dbReference type="ARBA" id="ARBA00022515"/>
    </source>
</evidence>
<protein>
    <recommendedName>
        <fullName evidence="10">DNA 5'-3' helicase</fullName>
        <ecNumber evidence="10">5.6.2.3</ecNumber>
    </recommendedName>
</protein>
<evidence type="ECO:0000256" key="11">
    <source>
        <dbReference type="ARBA" id="ARBA00048954"/>
    </source>
</evidence>
<keyword evidence="8" id="KW-0238">DNA-binding</keyword>
<dbReference type="EMBL" id="JALIDZ010000002">
    <property type="protein sequence ID" value="MCT8970876.1"/>
    <property type="molecule type" value="Genomic_DNA"/>
</dbReference>
<dbReference type="InterPro" id="IPR027417">
    <property type="entry name" value="P-loop_NTPase"/>
</dbReference>
<accession>A0AAW5QWN5</accession>
<dbReference type="RefSeq" id="WP_261614454.1">
    <property type="nucleotide sequence ID" value="NZ_JALIDZ010000002.1"/>
</dbReference>
<evidence type="ECO:0000313" key="14">
    <source>
        <dbReference type="Proteomes" id="UP001320898"/>
    </source>
</evidence>
<dbReference type="AlphaFoldDB" id="A0AAW5QWN5"/>
<keyword evidence="3" id="KW-0235">DNA replication</keyword>
<dbReference type="GO" id="GO:1990077">
    <property type="term" value="C:primosome complex"/>
    <property type="evidence" value="ECO:0007669"/>
    <property type="project" value="UniProtKB-KW"/>
</dbReference>
<dbReference type="CDD" id="cd00984">
    <property type="entry name" value="DnaB_C"/>
    <property type="match status" value="1"/>
</dbReference>
<comment type="catalytic activity">
    <reaction evidence="11">
        <text>ATP + H2O = ADP + phosphate + H(+)</text>
        <dbReference type="Rhea" id="RHEA:13065"/>
        <dbReference type="ChEBI" id="CHEBI:15377"/>
        <dbReference type="ChEBI" id="CHEBI:15378"/>
        <dbReference type="ChEBI" id="CHEBI:30616"/>
        <dbReference type="ChEBI" id="CHEBI:43474"/>
        <dbReference type="ChEBI" id="CHEBI:456216"/>
        <dbReference type="EC" id="5.6.2.3"/>
    </reaction>
</comment>
<dbReference type="GO" id="GO:0043139">
    <property type="term" value="F:5'-3' DNA helicase activity"/>
    <property type="evidence" value="ECO:0007669"/>
    <property type="project" value="UniProtKB-EC"/>
</dbReference>
<evidence type="ECO:0000256" key="5">
    <source>
        <dbReference type="ARBA" id="ARBA00022801"/>
    </source>
</evidence>
<dbReference type="PROSITE" id="PS51199">
    <property type="entry name" value="SF4_HELICASE"/>
    <property type="match status" value="1"/>
</dbReference>
<evidence type="ECO:0000256" key="8">
    <source>
        <dbReference type="ARBA" id="ARBA00023125"/>
    </source>
</evidence>
<organism evidence="13 14">
    <name type="scientific">Microbaculum marinisediminis</name>
    <dbReference type="NCBI Taxonomy" id="2931392"/>
    <lineage>
        <taxon>Bacteria</taxon>
        <taxon>Pseudomonadati</taxon>
        <taxon>Pseudomonadota</taxon>
        <taxon>Alphaproteobacteria</taxon>
        <taxon>Hyphomicrobiales</taxon>
        <taxon>Tepidamorphaceae</taxon>
        <taxon>Microbaculum</taxon>
    </lineage>
</organism>
<evidence type="ECO:0000259" key="12">
    <source>
        <dbReference type="PROSITE" id="PS51199"/>
    </source>
</evidence>
<gene>
    <name evidence="13" type="ORF">MUB46_03290</name>
</gene>
<sequence>MFAEPAIKRNPDQAAFECELAVIGSLLVPLTGAEAAGIVRARLRPEHFSDGALSAVYRAVLDTLDQRGCVSLALLKPRLPSDPEFIRLWPGFMASAAASAATVYDLPGYVDAVIQAANRRMLAQAASDTMTALRAGADPTEHARLLIETGDAVLSAAEWSRPSNASLGDAIDRALNDAEQRKANGSVPAISWGLTDLDRQTGGLEPGDYAVLAGRPGMGKTALMIAIMLAAAQRGSGSVLFSLEMKTEQIALRAVCAWASRWGEPIDFFEVRQGRYTSDEIRRLREAKAELSSLPVRIDSAAGLSVPEMTARARRYRDDFARKGHRLGIVGVDYIGLVPASGRYGGNRTNEVGEISAGLKRLGMALDVACVAASQLSRQVETRDNKRPMLSDLRDSGTIEQDADLVLFPYRESYYAAKELEKLRAAPNADQAAIMDAEQTAMDTENVLEVAVEKQRQGPTGSVRLFCNMGAGVIRDRAGC</sequence>
<dbReference type="Pfam" id="PF00772">
    <property type="entry name" value="DnaB"/>
    <property type="match status" value="1"/>
</dbReference>
<dbReference type="GO" id="GO:0005829">
    <property type="term" value="C:cytosol"/>
    <property type="evidence" value="ECO:0007669"/>
    <property type="project" value="TreeGrafter"/>
</dbReference>
<evidence type="ECO:0000256" key="9">
    <source>
        <dbReference type="ARBA" id="ARBA00023235"/>
    </source>
</evidence>
<dbReference type="GO" id="GO:0016787">
    <property type="term" value="F:hydrolase activity"/>
    <property type="evidence" value="ECO:0007669"/>
    <property type="project" value="UniProtKB-KW"/>
</dbReference>
<keyword evidence="9" id="KW-0413">Isomerase</keyword>
<reference evidence="13 14" key="1">
    <citation type="submission" date="2022-04" db="EMBL/GenBank/DDBJ databases">
        <authorList>
            <person name="Ye Y.-Q."/>
            <person name="Du Z.-J."/>
        </authorList>
    </citation>
    <scope>NUCLEOTIDE SEQUENCE [LARGE SCALE GENOMIC DNA]</scope>
    <source>
        <strain evidence="13 14">A6E488</strain>
    </source>
</reference>
<dbReference type="PANTHER" id="PTHR30153:SF2">
    <property type="entry name" value="REPLICATIVE DNA HELICASE"/>
    <property type="match status" value="1"/>
</dbReference>
<dbReference type="SUPFAM" id="SSF52540">
    <property type="entry name" value="P-loop containing nucleoside triphosphate hydrolases"/>
    <property type="match status" value="1"/>
</dbReference>
<dbReference type="Gene3D" id="1.10.860.10">
    <property type="entry name" value="DNAb Helicase, Chain A"/>
    <property type="match status" value="1"/>
</dbReference>
<evidence type="ECO:0000256" key="4">
    <source>
        <dbReference type="ARBA" id="ARBA00022741"/>
    </source>
</evidence>
<dbReference type="PANTHER" id="PTHR30153">
    <property type="entry name" value="REPLICATIVE DNA HELICASE DNAB"/>
    <property type="match status" value="1"/>
</dbReference>
<evidence type="ECO:0000313" key="13">
    <source>
        <dbReference type="EMBL" id="MCT8970876.1"/>
    </source>
</evidence>
<keyword evidence="4" id="KW-0547">Nucleotide-binding</keyword>